<dbReference type="Gene3D" id="3.40.50.880">
    <property type="match status" value="1"/>
</dbReference>
<protein>
    <submittedName>
        <fullName evidence="2">BPL-N domain-containing protein</fullName>
    </submittedName>
</protein>
<dbReference type="Pfam" id="PF09825">
    <property type="entry name" value="BPL_N"/>
    <property type="match status" value="1"/>
</dbReference>
<gene>
    <name evidence="2" type="ORF">OL497_10555</name>
</gene>
<proteinExistence type="predicted"/>
<dbReference type="Proteomes" id="UP001207742">
    <property type="component" value="Unassembled WGS sequence"/>
</dbReference>
<reference evidence="2 3" key="1">
    <citation type="submission" date="2022-10" db="EMBL/GenBank/DDBJ databases">
        <title>Chitinophaga nivalis PC15 sp. nov., isolated from Pyeongchang county, South Korea.</title>
        <authorList>
            <person name="Trinh H.N."/>
        </authorList>
    </citation>
    <scope>NUCLEOTIDE SEQUENCE [LARGE SCALE GENOMIC DNA]</scope>
    <source>
        <strain evidence="2 3">PC14</strain>
    </source>
</reference>
<evidence type="ECO:0000313" key="2">
    <source>
        <dbReference type="EMBL" id="MCW3484336.1"/>
    </source>
</evidence>
<feature type="domain" description="Biotin-protein ligase N-terminal" evidence="1">
    <location>
        <begin position="106"/>
        <end position="152"/>
    </location>
</feature>
<comment type="caution">
    <text evidence="2">The sequence shown here is derived from an EMBL/GenBank/DDBJ whole genome shotgun (WGS) entry which is preliminary data.</text>
</comment>
<keyword evidence="3" id="KW-1185">Reference proteome</keyword>
<evidence type="ECO:0000259" key="1">
    <source>
        <dbReference type="Pfam" id="PF09825"/>
    </source>
</evidence>
<dbReference type="InterPro" id="IPR019197">
    <property type="entry name" value="Biotin-prot_ligase_N"/>
</dbReference>
<dbReference type="EMBL" id="JAPDNS010000001">
    <property type="protein sequence ID" value="MCW3484336.1"/>
    <property type="molecule type" value="Genomic_DNA"/>
</dbReference>
<name>A0ABT3IK44_9BACT</name>
<sequence>MFVPINHINIPMSGIRLMLFLLIAITLASCTKSRSAIPVPMENSKGNLNKGDTIRVAIYRGIASCNRCSQTVKSAIEKMGFISKIDFVGPNEQIDITDKTLSRYDIYVQPGGGQDIAGAFGDLDGVRAVAIRNFVARGGRYLGLCMGAYLAGVSYIGLIDDDLDSEVKRPGFPVRTIEDASVVVDWQGHEEYIFYQDGPYLFPKSNDHQFLKIATYENGDLAIARYAYGKGLVILTGPHPEADNSWFDDAEIPSTERPTRNLFKDIINSFYQ</sequence>
<organism evidence="2 3">
    <name type="scientific">Chitinophaga nivalis</name>
    <dbReference type="NCBI Taxonomy" id="2991709"/>
    <lineage>
        <taxon>Bacteria</taxon>
        <taxon>Pseudomonadati</taxon>
        <taxon>Bacteroidota</taxon>
        <taxon>Chitinophagia</taxon>
        <taxon>Chitinophagales</taxon>
        <taxon>Chitinophagaceae</taxon>
        <taxon>Chitinophaga</taxon>
    </lineage>
</organism>
<dbReference type="InterPro" id="IPR029062">
    <property type="entry name" value="Class_I_gatase-like"/>
</dbReference>
<evidence type="ECO:0000313" key="3">
    <source>
        <dbReference type="Proteomes" id="UP001207742"/>
    </source>
</evidence>
<accession>A0ABT3IK44</accession>
<dbReference type="SUPFAM" id="SSF52317">
    <property type="entry name" value="Class I glutamine amidotransferase-like"/>
    <property type="match status" value="1"/>
</dbReference>
<dbReference type="RefSeq" id="WP_264729896.1">
    <property type="nucleotide sequence ID" value="NZ_JAPDNR010000001.1"/>
</dbReference>